<dbReference type="EMBL" id="LN890563">
    <property type="protein sequence ID" value="CUS21827.1"/>
    <property type="molecule type" value="Genomic_DNA"/>
</dbReference>
<organism evidence="1 2">
    <name type="scientific">Lachancea quebecensis</name>
    <dbReference type="NCBI Taxonomy" id="1654605"/>
    <lineage>
        <taxon>Eukaryota</taxon>
        <taxon>Fungi</taxon>
        <taxon>Dikarya</taxon>
        <taxon>Ascomycota</taxon>
        <taxon>Saccharomycotina</taxon>
        <taxon>Saccharomycetes</taxon>
        <taxon>Saccharomycetales</taxon>
        <taxon>Saccharomycetaceae</taxon>
        <taxon>Lachancea</taxon>
    </lineage>
</organism>
<evidence type="ECO:0000313" key="2">
    <source>
        <dbReference type="Proteomes" id="UP000236544"/>
    </source>
</evidence>
<evidence type="ECO:0000313" key="1">
    <source>
        <dbReference type="EMBL" id="CUS21827.1"/>
    </source>
</evidence>
<sequence length="79" mass="9015">MSADKISNHVVKELAKQFQLEEEPGLAEKLLLGCGYQKIIRNIMEQAKDYAKSEGLSVIEPKHIEAAKDAWMQETEEKR</sequence>
<gene>
    <name evidence="1" type="ORF">LAQU0_S04e01706g</name>
</gene>
<name>A0A0P1KQD0_9SACH</name>
<keyword evidence="2" id="KW-1185">Reference proteome</keyword>
<protein>
    <submittedName>
        <fullName evidence="1">LAQU0S04e01706g1_1</fullName>
    </submittedName>
</protein>
<reference evidence="2" key="1">
    <citation type="submission" date="2015-10" db="EMBL/GenBank/DDBJ databases">
        <authorList>
            <person name="Devillers H."/>
        </authorList>
    </citation>
    <scope>NUCLEOTIDE SEQUENCE [LARGE SCALE GENOMIC DNA]</scope>
</reference>
<dbReference type="Proteomes" id="UP000236544">
    <property type="component" value="Unassembled WGS sequence"/>
</dbReference>
<accession>A0A0P1KQD0</accession>
<dbReference type="AlphaFoldDB" id="A0A0P1KQD0"/>
<proteinExistence type="predicted"/>